<proteinExistence type="predicted"/>
<keyword evidence="3" id="KW-1185">Reference proteome</keyword>
<feature type="compositionally biased region" description="Polar residues" evidence="1">
    <location>
        <begin position="23"/>
        <end position="45"/>
    </location>
</feature>
<protein>
    <submittedName>
        <fullName evidence="2">Uncharacterized protein</fullName>
    </submittedName>
</protein>
<name>A0A9P7N270_9HYPO</name>
<feature type="compositionally biased region" description="Basic residues" evidence="1">
    <location>
        <begin position="46"/>
        <end position="57"/>
    </location>
</feature>
<feature type="region of interest" description="Disordered" evidence="1">
    <location>
        <begin position="78"/>
        <end position="103"/>
    </location>
</feature>
<evidence type="ECO:0000313" key="2">
    <source>
        <dbReference type="EMBL" id="KAG5986837.1"/>
    </source>
</evidence>
<sequence length="103" mass="11039">MRRALRAPSAQWIKASGRPGAGLNSTGEEAQPSSSPAGTGEQSRTGQHRKQKSVMRARPKEPGYGLILDLSQTLTISAQSTPTLRTHGPGSTTPRLRGGPWWH</sequence>
<organism evidence="2 3">
    <name type="scientific">Claviceps pusilla</name>
    <dbReference type="NCBI Taxonomy" id="123648"/>
    <lineage>
        <taxon>Eukaryota</taxon>
        <taxon>Fungi</taxon>
        <taxon>Dikarya</taxon>
        <taxon>Ascomycota</taxon>
        <taxon>Pezizomycotina</taxon>
        <taxon>Sordariomycetes</taxon>
        <taxon>Hypocreomycetidae</taxon>
        <taxon>Hypocreales</taxon>
        <taxon>Clavicipitaceae</taxon>
        <taxon>Claviceps</taxon>
    </lineage>
</organism>
<reference evidence="2" key="1">
    <citation type="journal article" date="2020" name="bioRxiv">
        <title>Whole genome comparisons of ergot fungi reveals the divergence and evolution of species within the genus Claviceps are the result of varying mechanisms driving genome evolution and host range expansion.</title>
        <authorList>
            <person name="Wyka S.A."/>
            <person name="Mondo S.J."/>
            <person name="Liu M."/>
            <person name="Dettman J."/>
            <person name="Nalam V."/>
            <person name="Broders K.D."/>
        </authorList>
    </citation>
    <scope>NUCLEOTIDE SEQUENCE</scope>
    <source>
        <strain evidence="2">CCC 602</strain>
    </source>
</reference>
<evidence type="ECO:0000256" key="1">
    <source>
        <dbReference type="SAM" id="MobiDB-lite"/>
    </source>
</evidence>
<feature type="region of interest" description="Disordered" evidence="1">
    <location>
        <begin position="1"/>
        <end position="63"/>
    </location>
</feature>
<dbReference type="EMBL" id="SRPW01003493">
    <property type="protein sequence ID" value="KAG5986837.1"/>
    <property type="molecule type" value="Genomic_DNA"/>
</dbReference>
<evidence type="ECO:0000313" key="3">
    <source>
        <dbReference type="Proteomes" id="UP000748025"/>
    </source>
</evidence>
<accession>A0A9P7N270</accession>
<dbReference type="Proteomes" id="UP000748025">
    <property type="component" value="Unassembled WGS sequence"/>
</dbReference>
<gene>
    <name evidence="2" type="ORF">E4U43_005330</name>
</gene>
<dbReference type="AlphaFoldDB" id="A0A9P7N270"/>
<comment type="caution">
    <text evidence="2">The sequence shown here is derived from an EMBL/GenBank/DDBJ whole genome shotgun (WGS) entry which is preliminary data.</text>
</comment>
<feature type="compositionally biased region" description="Polar residues" evidence="1">
    <location>
        <begin position="78"/>
        <end position="94"/>
    </location>
</feature>